<dbReference type="KEGG" id="sgn:SGRA_1743"/>
<organism evidence="1 2">
    <name type="scientific">Saprospira grandis (strain Lewin)</name>
    <dbReference type="NCBI Taxonomy" id="984262"/>
    <lineage>
        <taxon>Bacteria</taxon>
        <taxon>Pseudomonadati</taxon>
        <taxon>Bacteroidota</taxon>
        <taxon>Saprospiria</taxon>
        <taxon>Saprospirales</taxon>
        <taxon>Saprospiraceae</taxon>
        <taxon>Saprospira</taxon>
    </lineage>
</organism>
<evidence type="ECO:0000313" key="2">
    <source>
        <dbReference type="Proteomes" id="UP000007519"/>
    </source>
</evidence>
<evidence type="ECO:0000313" key="1">
    <source>
        <dbReference type="EMBL" id="AFC24478.1"/>
    </source>
</evidence>
<protein>
    <submittedName>
        <fullName evidence="1">Uncharacterized protein</fullName>
    </submittedName>
</protein>
<dbReference type="EMBL" id="CP002831">
    <property type="protein sequence ID" value="AFC24478.1"/>
    <property type="molecule type" value="Genomic_DNA"/>
</dbReference>
<dbReference type="AlphaFoldDB" id="H6KZ88"/>
<dbReference type="STRING" id="984262.SGRA_1743"/>
<dbReference type="Proteomes" id="UP000007519">
    <property type="component" value="Chromosome"/>
</dbReference>
<reference evidence="1 2" key="1">
    <citation type="journal article" date="2012" name="Stand. Genomic Sci.">
        <title>Complete genome sequencing and analysis of Saprospira grandis str. Lewin, a predatory marine bacterium.</title>
        <authorList>
            <person name="Saw J.H."/>
            <person name="Yuryev A."/>
            <person name="Kanbe M."/>
            <person name="Hou S."/>
            <person name="Young A.G."/>
            <person name="Aizawa S."/>
            <person name="Alam M."/>
        </authorList>
    </citation>
    <scope>NUCLEOTIDE SEQUENCE [LARGE SCALE GENOMIC DNA]</scope>
    <source>
        <strain evidence="1 2">Lewin</strain>
    </source>
</reference>
<keyword evidence="2" id="KW-1185">Reference proteome</keyword>
<sequence>MSRYCILFCTLAALPPNPSYLVFTNLPKWA</sequence>
<name>H6KZ88_SAPGL</name>
<proteinExistence type="predicted"/>
<dbReference type="HOGENOM" id="CLU_3405325_0_0_10"/>
<accession>H6KZ88</accession>
<gene>
    <name evidence="1" type="ordered locus">SGRA_1743</name>
</gene>